<evidence type="ECO:0000256" key="3">
    <source>
        <dbReference type="ARBA" id="ARBA00023163"/>
    </source>
</evidence>
<evidence type="ECO:0000256" key="1">
    <source>
        <dbReference type="ARBA" id="ARBA00023015"/>
    </source>
</evidence>
<dbReference type="CDD" id="cd00090">
    <property type="entry name" value="HTH_ARSR"/>
    <property type="match status" value="1"/>
</dbReference>
<organism evidence="5 6">
    <name type="scientific">Kutzneria buriramensis</name>
    <dbReference type="NCBI Taxonomy" id="1045776"/>
    <lineage>
        <taxon>Bacteria</taxon>
        <taxon>Bacillati</taxon>
        <taxon>Actinomycetota</taxon>
        <taxon>Actinomycetes</taxon>
        <taxon>Pseudonocardiales</taxon>
        <taxon>Pseudonocardiaceae</taxon>
        <taxon>Kutzneria</taxon>
    </lineage>
</organism>
<dbReference type="EMBL" id="QUNO01000018">
    <property type="protein sequence ID" value="REH35173.1"/>
    <property type="molecule type" value="Genomic_DNA"/>
</dbReference>
<reference evidence="5 6" key="1">
    <citation type="submission" date="2018-08" db="EMBL/GenBank/DDBJ databases">
        <title>Genomic Encyclopedia of Archaeal and Bacterial Type Strains, Phase II (KMG-II): from individual species to whole genera.</title>
        <authorList>
            <person name="Goeker M."/>
        </authorList>
    </citation>
    <scope>NUCLEOTIDE SEQUENCE [LARGE SCALE GENOMIC DNA]</scope>
    <source>
        <strain evidence="5 6">DSM 45791</strain>
    </source>
</reference>
<accession>A0A3E0H0T7</accession>
<dbReference type="InterPro" id="IPR051011">
    <property type="entry name" value="Metal_resp_trans_reg"/>
</dbReference>
<dbReference type="Gene3D" id="1.10.10.10">
    <property type="entry name" value="Winged helix-like DNA-binding domain superfamily/Winged helix DNA-binding domain"/>
    <property type="match status" value="1"/>
</dbReference>
<dbReference type="AlphaFoldDB" id="A0A3E0H0T7"/>
<name>A0A3E0H0T7_9PSEU</name>
<evidence type="ECO:0000256" key="2">
    <source>
        <dbReference type="ARBA" id="ARBA00023125"/>
    </source>
</evidence>
<evidence type="ECO:0000313" key="6">
    <source>
        <dbReference type="Proteomes" id="UP000256269"/>
    </source>
</evidence>
<dbReference type="PANTHER" id="PTHR43132">
    <property type="entry name" value="ARSENICAL RESISTANCE OPERON REPRESSOR ARSR-RELATED"/>
    <property type="match status" value="1"/>
</dbReference>
<dbReference type="GO" id="GO:0003677">
    <property type="term" value="F:DNA binding"/>
    <property type="evidence" value="ECO:0007669"/>
    <property type="project" value="UniProtKB-KW"/>
</dbReference>
<dbReference type="PANTHER" id="PTHR43132:SF8">
    <property type="entry name" value="HTH-TYPE TRANSCRIPTIONAL REGULATOR KMTR"/>
    <property type="match status" value="1"/>
</dbReference>
<sequence>MSTLRLRFTAQDLLRTKVLTAPDPMWELVLSVHRLQPGGELDRHTAWRRAVRPRLSGADSVRACRLLRTLVPPAGNFPDFLTPLPTSDGVDGAIEAIRATPRDRLALDLSPARLRRVDDSRFCHGLATGRDAPMSELVGALRHYYDAAVAPHWGEIADHVRSDGDTRAHELVDDGLGGMFARLGPGFRWRWPYLETDYPRSHEIRLGGRGLTLVPSYFCTGTPVTLIDEELPPMLVFPARRLPRDPSEEDRAPFHLAKVIGRTRARILIALRTPRSTSDLAEAIGMSLASASQQVTLLRNADFVVSRRDGQAVRHSVTRKGKALLEIRTNESRRPYDYA</sequence>
<dbReference type="SMART" id="SM00418">
    <property type="entry name" value="HTH_ARSR"/>
    <property type="match status" value="1"/>
</dbReference>
<evidence type="ECO:0000259" key="4">
    <source>
        <dbReference type="PROSITE" id="PS50987"/>
    </source>
</evidence>
<proteinExistence type="predicted"/>
<keyword evidence="3" id="KW-0804">Transcription</keyword>
<dbReference type="InterPro" id="IPR001845">
    <property type="entry name" value="HTH_ArsR_DNA-bd_dom"/>
</dbReference>
<dbReference type="InterPro" id="IPR036388">
    <property type="entry name" value="WH-like_DNA-bd_sf"/>
</dbReference>
<gene>
    <name evidence="5" type="ORF">BCF44_11833</name>
</gene>
<keyword evidence="6" id="KW-1185">Reference proteome</keyword>
<dbReference type="InterPro" id="IPR011991">
    <property type="entry name" value="ArsR-like_HTH"/>
</dbReference>
<dbReference type="Proteomes" id="UP000256269">
    <property type="component" value="Unassembled WGS sequence"/>
</dbReference>
<comment type="caution">
    <text evidence="5">The sequence shown here is derived from an EMBL/GenBank/DDBJ whole genome shotgun (WGS) entry which is preliminary data.</text>
</comment>
<keyword evidence="1" id="KW-0805">Transcription regulation</keyword>
<dbReference type="RefSeq" id="WP_170218031.1">
    <property type="nucleotide sequence ID" value="NZ_CP144375.1"/>
</dbReference>
<dbReference type="SUPFAM" id="SSF46785">
    <property type="entry name" value="Winged helix' DNA-binding domain"/>
    <property type="match status" value="1"/>
</dbReference>
<dbReference type="PROSITE" id="PS50987">
    <property type="entry name" value="HTH_ARSR_2"/>
    <property type="match status" value="1"/>
</dbReference>
<keyword evidence="2" id="KW-0238">DNA-binding</keyword>
<feature type="domain" description="HTH arsR-type" evidence="4">
    <location>
        <begin position="242"/>
        <end position="336"/>
    </location>
</feature>
<dbReference type="GO" id="GO:0003700">
    <property type="term" value="F:DNA-binding transcription factor activity"/>
    <property type="evidence" value="ECO:0007669"/>
    <property type="project" value="InterPro"/>
</dbReference>
<protein>
    <submittedName>
        <fullName evidence="5">Helix-turn-helix protein</fullName>
    </submittedName>
</protein>
<dbReference type="InterPro" id="IPR036390">
    <property type="entry name" value="WH_DNA-bd_sf"/>
</dbReference>
<evidence type="ECO:0000313" key="5">
    <source>
        <dbReference type="EMBL" id="REH35173.1"/>
    </source>
</evidence>